<dbReference type="SUPFAM" id="SSF52317">
    <property type="entry name" value="Class I glutamine amidotransferase-like"/>
    <property type="match status" value="1"/>
</dbReference>
<evidence type="ECO:0000313" key="10">
    <source>
        <dbReference type="Proteomes" id="UP000261082"/>
    </source>
</evidence>
<gene>
    <name evidence="9" type="ORF">DZ858_04485</name>
</gene>
<dbReference type="EMBL" id="QVID01000001">
    <property type="protein sequence ID" value="RFN59330.1"/>
    <property type="molecule type" value="Genomic_DNA"/>
</dbReference>
<evidence type="ECO:0000259" key="8">
    <source>
        <dbReference type="Pfam" id="PF17676"/>
    </source>
</evidence>
<dbReference type="CDD" id="cd07025">
    <property type="entry name" value="Peptidase_S66"/>
    <property type="match status" value="1"/>
</dbReference>
<protein>
    <submittedName>
        <fullName evidence="9">LD-carboxypeptidase</fullName>
    </submittedName>
</protein>
<feature type="active site" description="Charge relay system" evidence="6">
    <location>
        <position position="273"/>
    </location>
</feature>
<keyword evidence="4" id="KW-0378">Hydrolase</keyword>
<evidence type="ECO:0000256" key="1">
    <source>
        <dbReference type="ARBA" id="ARBA00010233"/>
    </source>
</evidence>
<keyword evidence="5" id="KW-0720">Serine protease</keyword>
<dbReference type="Pfam" id="PF17676">
    <property type="entry name" value="Peptidase_S66C"/>
    <property type="match status" value="1"/>
</dbReference>
<name>A0A3E1QB15_9FLAO</name>
<sequence>MITPEFLQKGDTVAIVSTARKISKTELKPGLDLLEGWGLKVILGKTIEAEQNQFAGDDGLRTADFQEMLDNPKVKAIWCARGGYGTVRMVDGLNFSEFKKNPKWVIGYSDITVLHSHIHNLDVETMHADMPADIKKRTVEAATSIKKVLFGEEYKISFPSEEKELIRTGKVTGQLVGGNLSVLYSILGSTSSVNTDGKILFIEDLDEYLYHIDRMMQNLKRSGFLKNLSGLVVGGLSDMNDNTIPFGKTAEKIIAEVVSEYEYPVCFNAPAGHIKDNRALIMGRNVTLEVTEKEAKLTF</sequence>
<dbReference type="Proteomes" id="UP000261082">
    <property type="component" value="Unassembled WGS sequence"/>
</dbReference>
<comment type="caution">
    <text evidence="9">The sequence shown here is derived from an EMBL/GenBank/DDBJ whole genome shotgun (WGS) entry which is preliminary data.</text>
</comment>
<dbReference type="RefSeq" id="WP_117158328.1">
    <property type="nucleotide sequence ID" value="NZ_QVID01000001.1"/>
</dbReference>
<dbReference type="Gene3D" id="3.50.30.60">
    <property type="entry name" value="LD-carboxypeptidase A C-terminal domain-like"/>
    <property type="match status" value="1"/>
</dbReference>
<evidence type="ECO:0000259" key="7">
    <source>
        <dbReference type="Pfam" id="PF02016"/>
    </source>
</evidence>
<accession>A0A3E1QB15</accession>
<keyword evidence="10" id="KW-1185">Reference proteome</keyword>
<evidence type="ECO:0000256" key="2">
    <source>
        <dbReference type="ARBA" id="ARBA00022645"/>
    </source>
</evidence>
<dbReference type="InterPro" id="IPR040921">
    <property type="entry name" value="Peptidase_S66C"/>
</dbReference>
<evidence type="ECO:0000256" key="4">
    <source>
        <dbReference type="ARBA" id="ARBA00022801"/>
    </source>
</evidence>
<feature type="active site" description="Charge relay system" evidence="6">
    <location>
        <position position="203"/>
    </location>
</feature>
<organism evidence="9 10">
    <name type="scientific">Marixanthomonas ophiurae</name>
    <dbReference type="NCBI Taxonomy" id="387659"/>
    <lineage>
        <taxon>Bacteria</taxon>
        <taxon>Pseudomonadati</taxon>
        <taxon>Bacteroidota</taxon>
        <taxon>Flavobacteriia</taxon>
        <taxon>Flavobacteriales</taxon>
        <taxon>Flavobacteriaceae</taxon>
        <taxon>Marixanthomonas</taxon>
    </lineage>
</organism>
<comment type="similarity">
    <text evidence="1">Belongs to the peptidase S66 family.</text>
</comment>
<dbReference type="PANTHER" id="PTHR30237:SF2">
    <property type="entry name" value="MUREIN TETRAPEPTIDE CARBOXYPEPTIDASE"/>
    <property type="match status" value="1"/>
</dbReference>
<dbReference type="Pfam" id="PF02016">
    <property type="entry name" value="Peptidase_S66"/>
    <property type="match status" value="1"/>
</dbReference>
<dbReference type="InterPro" id="IPR040449">
    <property type="entry name" value="Peptidase_S66_N"/>
</dbReference>
<dbReference type="GO" id="GO:0004180">
    <property type="term" value="F:carboxypeptidase activity"/>
    <property type="evidence" value="ECO:0007669"/>
    <property type="project" value="UniProtKB-KW"/>
</dbReference>
<dbReference type="OrthoDB" id="9807329at2"/>
<evidence type="ECO:0000256" key="6">
    <source>
        <dbReference type="PIRSR" id="PIRSR028757-1"/>
    </source>
</evidence>
<feature type="domain" description="LD-carboxypeptidase C-terminal" evidence="8">
    <location>
        <begin position="172"/>
        <end position="288"/>
    </location>
</feature>
<evidence type="ECO:0000313" key="9">
    <source>
        <dbReference type="EMBL" id="RFN59330.1"/>
    </source>
</evidence>
<reference evidence="9 10" key="1">
    <citation type="journal article" date="2007" name="Int. J. Syst. Evol. Microbiol.">
        <title>Marixanthomonas ophiurae gen. nov., sp. nov., a marine bacterium of the family Flavobacteriaceae isolated from a deep-sea brittle star.</title>
        <authorList>
            <person name="Romanenko L.A."/>
            <person name="Uchino M."/>
            <person name="Frolova G.M."/>
            <person name="Mikhailov V.V."/>
        </authorList>
    </citation>
    <scope>NUCLEOTIDE SEQUENCE [LARGE SCALE GENOMIC DNA]</scope>
    <source>
        <strain evidence="9 10">KMM 3046</strain>
    </source>
</reference>
<dbReference type="PIRSF" id="PIRSF028757">
    <property type="entry name" value="LD-carboxypeptidase"/>
    <property type="match status" value="1"/>
</dbReference>
<feature type="active site" description="Nucleophile" evidence="6">
    <location>
        <position position="109"/>
    </location>
</feature>
<dbReference type="Gene3D" id="3.40.50.10740">
    <property type="entry name" value="Class I glutamine amidotransferase-like"/>
    <property type="match status" value="1"/>
</dbReference>
<dbReference type="PANTHER" id="PTHR30237">
    <property type="entry name" value="MURAMOYLTETRAPEPTIDE CARBOXYPEPTIDASE"/>
    <property type="match status" value="1"/>
</dbReference>
<dbReference type="InterPro" id="IPR027478">
    <property type="entry name" value="LdcA_N"/>
</dbReference>
<dbReference type="InterPro" id="IPR003507">
    <property type="entry name" value="S66_fam"/>
</dbReference>
<dbReference type="GO" id="GO:0008236">
    <property type="term" value="F:serine-type peptidase activity"/>
    <property type="evidence" value="ECO:0007669"/>
    <property type="project" value="UniProtKB-KW"/>
</dbReference>
<keyword evidence="2 9" id="KW-0121">Carboxypeptidase</keyword>
<proteinExistence type="inferred from homology"/>
<keyword evidence="3" id="KW-0645">Protease</keyword>
<dbReference type="AlphaFoldDB" id="A0A3E1QB15"/>
<dbReference type="SUPFAM" id="SSF141986">
    <property type="entry name" value="LD-carboxypeptidase A C-terminal domain-like"/>
    <property type="match status" value="1"/>
</dbReference>
<feature type="domain" description="LD-carboxypeptidase N-terminal" evidence="7">
    <location>
        <begin position="13"/>
        <end position="128"/>
    </location>
</feature>
<evidence type="ECO:0000256" key="3">
    <source>
        <dbReference type="ARBA" id="ARBA00022670"/>
    </source>
</evidence>
<evidence type="ECO:0000256" key="5">
    <source>
        <dbReference type="ARBA" id="ARBA00022825"/>
    </source>
</evidence>
<dbReference type="InterPro" id="IPR027461">
    <property type="entry name" value="Carboxypeptidase_A_C_sf"/>
</dbReference>
<dbReference type="InterPro" id="IPR029062">
    <property type="entry name" value="Class_I_gatase-like"/>
</dbReference>
<dbReference type="GO" id="GO:0006508">
    <property type="term" value="P:proteolysis"/>
    <property type="evidence" value="ECO:0007669"/>
    <property type="project" value="UniProtKB-KW"/>
</dbReference>